<feature type="compositionally biased region" description="Polar residues" evidence="1">
    <location>
        <begin position="443"/>
        <end position="456"/>
    </location>
</feature>
<keyword evidence="3" id="KW-0418">Kinase</keyword>
<sequence length="1699" mass="193804">MESHHRSKTTIYDCARDCLDDFNGLCQADDAHERVAKGSVSWAERQRARFYLWTDSLERAVTLNEQLPRQPLVETNQSLVSEDVEENGDSESLPSSSNESGSRDHQPTKSRQAIAIEKNIDLLITLARSIRRSGATTRDENADRWVEMVQKNDLEDKYTELRDFPIFAGVFLQCLYPHADEKLKAKIAKSMARRRNHFVYRGEHHKKLAKQPLKGAIPARLIPQTTLSEASATTAAAPSLNSGSKPLQTQVSSGDSQRNSGTSATPIGSERLIRRVSSSSQHSTIATGASIKDTRLVIPPAPPFKDEDTEVLCPYCYILYPIKVAERERWRISCHTYALLKLAATRKKFFAPLTNGYCTYNPTIPIQNGFVLLAIPLKSSTKKAVIKSISSKIMIKSSHPHALTPLHEQAYIQFSNVANAPCVVAGPLSKGQMTCQGSLGHTTVSECSERSNQSKGRSGLDSDTQHEEAEFDPGNLINPDLTTFLAESEIPDDDPAWIRPSSQPLENVNYRDEWGFWLSTSKYRDEWVLSHKLHSPQPSSSVTALCAALFKARHEWPPRMNSFFIPNDELERLLHVDAIMDELATYQLGSMAAQESHRLAQNISNKAPRLFAILVCLGLGDFIPQFMDEGIDDEDLPFGRIDDTERPGWQLGSKSRPNEPIRCMTGWKQFRIISFDREQWYVLAHIFDNNEEGQIPHYDIGNNCILPFVKDEEQGDKVKQGGFSTVWEIIIHPAHQKLYRSTDLEVKKSLFFSSPSMALKRLHSKEEEDFLAEVDMFKAFTPHNHSHLVRLLATYRYRDRYYLLLFPFAKLNLRKYWESIPLPEFTKSLMLWFLQQCTAIASGLNSIHQQQTTRERAPGVGGLPSFENPDHIFSRHGDIKAENILWSAEIDNNHAAHCKCFLGQLEQGYLLLANFGRIDFPQNSGGSHTYEPPEMSLNQETSRAYDIWSLGCLYLEFITWMVLGWEALSEFPKTHAVTEASVLANDTFYTIVQYTESQSAPTAVLRESVRERIRDLHEQPLSSLFIHNFLDLIEDKLLDVDPSTRIECVSLTAELREMVDRGEREPTYLTKSYPWPGRDVKVIPNPGEREVSKKDNSSMDLSERAWDSQGLSPAVLDTLKDDLLDCQEESPIGSNRYFVPINMMKSLVTRPKVEAALQNIYPRMADDRILLKRYSESISLRSKRVFAILITGEDIFREAIKKFVDEGVTDDDLPLCRAYNENQSSFVLCKEKHKLCEKRDHQLCGIQAMSKWPQRRRSEFDRVQWFFQAPEFRKSPGETPYFEFHDNAVMPFLKDYEHDFEFFRAGGYSQVWPVQIHPAHQNLVDTRDLKGPYLAIKRLFSRDKLDFDRETEFSEKLSQCDDPHLIKLLATYKFKNQYHLVFPYAKENLRDYWESVGIPFWNRETVFWFLRELCGLVAALNTIHNFDLVDSAAAVDDTGYPTLERFSRPQNVKLSVEEREKKYGRHGDLKPENILRSEGPQGSKNAGVLQITDFGLGRFHRFGSRSMEDPRTINGSPTYAPPELALVKPVSRAYDIWSLGCIFLEFITWLLEGSQGLDEFSAARMLLGEDGITDDVYFTLVMPTDLPNTRPEAVVREGVVKWIDRLRQNPRRSEMSLEFLDLIEQSMLKVDSSGRISAELLVVNMRRMLDKSENQAGYLLGSNESVIDTSSGMKPPRGSETRVSKVKFDAYHLVLPSDE</sequence>
<gene>
    <name evidence="3" type="primary">cdk2</name>
    <name evidence="3" type="ORF">LAWI1_G003516</name>
</gene>
<name>A0A559MK53_9HELO</name>
<dbReference type="Gene3D" id="1.10.510.10">
    <property type="entry name" value="Transferase(Phosphotransferase) domain 1"/>
    <property type="match status" value="2"/>
</dbReference>
<evidence type="ECO:0000259" key="2">
    <source>
        <dbReference type="PROSITE" id="PS50011"/>
    </source>
</evidence>
<feature type="compositionally biased region" description="Polar residues" evidence="1">
    <location>
        <begin position="243"/>
        <end position="266"/>
    </location>
</feature>
<proteinExistence type="predicted"/>
<evidence type="ECO:0000313" key="3">
    <source>
        <dbReference type="EMBL" id="TVY93333.1"/>
    </source>
</evidence>
<feature type="region of interest" description="Disordered" evidence="1">
    <location>
        <begin position="72"/>
        <end position="111"/>
    </location>
</feature>
<feature type="compositionally biased region" description="Low complexity" evidence="1">
    <location>
        <begin position="232"/>
        <end position="242"/>
    </location>
</feature>
<organism evidence="3 4">
    <name type="scientific">Lachnellula willkommii</name>
    <dbReference type="NCBI Taxonomy" id="215461"/>
    <lineage>
        <taxon>Eukaryota</taxon>
        <taxon>Fungi</taxon>
        <taxon>Dikarya</taxon>
        <taxon>Ascomycota</taxon>
        <taxon>Pezizomycotina</taxon>
        <taxon>Leotiomycetes</taxon>
        <taxon>Helotiales</taxon>
        <taxon>Lachnaceae</taxon>
        <taxon>Lachnellula</taxon>
    </lineage>
</organism>
<dbReference type="InterPro" id="IPR011009">
    <property type="entry name" value="Kinase-like_dom_sf"/>
</dbReference>
<dbReference type="Proteomes" id="UP000315522">
    <property type="component" value="Unassembled WGS sequence"/>
</dbReference>
<dbReference type="PANTHER" id="PTHR24359">
    <property type="entry name" value="SERINE/THREONINE-PROTEIN KINASE SBK1"/>
    <property type="match status" value="1"/>
</dbReference>
<feature type="domain" description="Protein kinase" evidence="2">
    <location>
        <begin position="1297"/>
        <end position="1649"/>
    </location>
</feature>
<feature type="compositionally biased region" description="Basic and acidic residues" evidence="1">
    <location>
        <begin position="458"/>
        <end position="468"/>
    </location>
</feature>
<dbReference type="EMBL" id="QGML01000148">
    <property type="protein sequence ID" value="TVY93333.1"/>
    <property type="molecule type" value="Genomic_DNA"/>
</dbReference>
<evidence type="ECO:0000256" key="1">
    <source>
        <dbReference type="SAM" id="MobiDB-lite"/>
    </source>
</evidence>
<keyword evidence="3" id="KW-0808">Transferase</keyword>
<dbReference type="SUPFAM" id="SSF56112">
    <property type="entry name" value="Protein kinase-like (PK-like)"/>
    <property type="match status" value="2"/>
</dbReference>
<dbReference type="CDD" id="cd00180">
    <property type="entry name" value="PKc"/>
    <property type="match status" value="1"/>
</dbReference>
<dbReference type="SMART" id="SM00220">
    <property type="entry name" value="S_TKc"/>
    <property type="match status" value="1"/>
</dbReference>
<feature type="compositionally biased region" description="Low complexity" evidence="1">
    <location>
        <begin position="90"/>
        <end position="100"/>
    </location>
</feature>
<dbReference type="PANTHER" id="PTHR24359:SF1">
    <property type="entry name" value="INHIBITOR OF NUCLEAR FACTOR KAPPA-B KINASE EPSILON SUBUNIT HOMOLOG 1-RELATED"/>
    <property type="match status" value="1"/>
</dbReference>
<protein>
    <submittedName>
        <fullName evidence="3">Cyclin-dependent kinase</fullName>
    </submittedName>
</protein>
<feature type="region of interest" description="Disordered" evidence="1">
    <location>
        <begin position="232"/>
        <end position="273"/>
    </location>
</feature>
<comment type="caution">
    <text evidence="3">The sequence shown here is derived from an EMBL/GenBank/DDBJ whole genome shotgun (WGS) entry which is preliminary data.</text>
</comment>
<reference evidence="3 4" key="1">
    <citation type="submission" date="2018-05" db="EMBL/GenBank/DDBJ databases">
        <title>Genome sequencing and assembly of the regulated plant pathogen Lachnellula willkommii and related sister species for the development of diagnostic species identification markers.</title>
        <authorList>
            <person name="Giroux E."/>
            <person name="Bilodeau G."/>
        </authorList>
    </citation>
    <scope>NUCLEOTIDE SEQUENCE [LARGE SCALE GENOMIC DNA]</scope>
    <source>
        <strain evidence="3 4">CBS 172.35</strain>
    </source>
</reference>
<dbReference type="GO" id="GO:0004674">
    <property type="term" value="F:protein serine/threonine kinase activity"/>
    <property type="evidence" value="ECO:0007669"/>
    <property type="project" value="TreeGrafter"/>
</dbReference>
<feature type="region of interest" description="Disordered" evidence="1">
    <location>
        <begin position="443"/>
        <end position="478"/>
    </location>
</feature>
<dbReference type="Pfam" id="PF00069">
    <property type="entry name" value="Pkinase"/>
    <property type="match status" value="2"/>
</dbReference>
<dbReference type="InterPro" id="IPR000719">
    <property type="entry name" value="Prot_kinase_dom"/>
</dbReference>
<accession>A0A559MK53</accession>
<feature type="domain" description="Protein kinase" evidence="2">
    <location>
        <begin position="712"/>
        <end position="1059"/>
    </location>
</feature>
<dbReference type="GO" id="GO:0005524">
    <property type="term" value="F:ATP binding"/>
    <property type="evidence" value="ECO:0007669"/>
    <property type="project" value="InterPro"/>
</dbReference>
<evidence type="ECO:0000313" key="4">
    <source>
        <dbReference type="Proteomes" id="UP000315522"/>
    </source>
</evidence>
<keyword evidence="4" id="KW-1185">Reference proteome</keyword>
<dbReference type="PROSITE" id="PS50011">
    <property type="entry name" value="PROTEIN_KINASE_DOM"/>
    <property type="match status" value="2"/>
</dbReference>